<feature type="transmembrane region" description="Helical" evidence="8">
    <location>
        <begin position="362"/>
        <end position="380"/>
    </location>
</feature>
<feature type="transmembrane region" description="Helical" evidence="8">
    <location>
        <begin position="392"/>
        <end position="416"/>
    </location>
</feature>
<dbReference type="RefSeq" id="WP_094361043.1">
    <property type="nucleotide sequence ID" value="NZ_NMVK01000037.1"/>
</dbReference>
<evidence type="ECO:0000313" key="11">
    <source>
        <dbReference type="Proteomes" id="UP000215896"/>
    </source>
</evidence>
<evidence type="ECO:0000256" key="5">
    <source>
        <dbReference type="ARBA" id="ARBA00022989"/>
    </source>
</evidence>
<name>A0A255GFT5_9ACTN</name>
<evidence type="ECO:0000256" key="7">
    <source>
        <dbReference type="ARBA" id="ARBA00023136"/>
    </source>
</evidence>
<evidence type="ECO:0000256" key="8">
    <source>
        <dbReference type="SAM" id="Phobius"/>
    </source>
</evidence>
<dbReference type="Proteomes" id="UP000215896">
    <property type="component" value="Unassembled WGS sequence"/>
</dbReference>
<dbReference type="AlphaFoldDB" id="A0A255GFT5"/>
<feature type="transmembrane region" description="Helical" evidence="8">
    <location>
        <begin position="302"/>
        <end position="320"/>
    </location>
</feature>
<feature type="transmembrane region" description="Helical" evidence="8">
    <location>
        <begin position="326"/>
        <end position="350"/>
    </location>
</feature>
<gene>
    <name evidence="10" type="ORF">CGZ94_09010</name>
</gene>
<protein>
    <submittedName>
        <fullName evidence="10">Cation transporter</fullName>
    </submittedName>
</protein>
<comment type="caution">
    <text evidence="10">The sequence shown here is derived from an EMBL/GenBank/DDBJ whole genome shotgun (WGS) entry which is preliminary data.</text>
</comment>
<sequence length="438" mass="47164">MSADFVYLVLGVALLLAVVLPLALSRYALSAPLILVVVGAVIGLLPFDKYGIDPISQQGFTEHLTELTVIVALMGVGLALDRPLSLLRPSTWRGWSLAWRLLLIAMPLSIAGVALLGWWVMGLAPAAALLLGAALAPTDPVLASDVQVGGPSVGENNEEIEESDHVRFALTSEAGLNDGLAFPFVYAAILMAGSGPVTEWAWKWVGFYVIAKIVIGVLIGVATGWLLGKIAFRSRRESLAVAQRGEPLLALALMLASYGAAELAQGYGFLAVFAAAMTLRSMERSHHYHEQMHSMIERLEQIFTLMVLLLLGIALTNGLLTNLSWQGMLVALALVFVIRPLAGWIALRLFAGREPIHGPERWAIAIFGVRGVGSVYYLAYAEGQALFPQLGALWSTMAFAIITSVVVHGIFATPVMKRLERFREARVPELDTSGSSRS</sequence>
<keyword evidence="11" id="KW-1185">Reference proteome</keyword>
<dbReference type="PANTHER" id="PTHR32507">
    <property type="entry name" value="NA(+)/H(+) ANTIPORTER 1"/>
    <property type="match status" value="1"/>
</dbReference>
<reference evidence="10 11" key="1">
    <citation type="submission" date="2017-07" db="EMBL/GenBank/DDBJ databases">
        <title>Draft whole genome sequences of clinical Proprionibacteriaceae strains.</title>
        <authorList>
            <person name="Bernier A.-M."/>
            <person name="Bernard K."/>
            <person name="Domingo M.-C."/>
        </authorList>
    </citation>
    <scope>NUCLEOTIDE SEQUENCE [LARGE SCALE GENOMIC DNA]</scope>
    <source>
        <strain evidence="10 11">NML 030167</strain>
    </source>
</reference>
<keyword evidence="3" id="KW-0050">Antiport</keyword>
<proteinExistence type="predicted"/>
<dbReference type="Pfam" id="PF00999">
    <property type="entry name" value="Na_H_Exchanger"/>
    <property type="match status" value="1"/>
</dbReference>
<keyword evidence="5 8" id="KW-1133">Transmembrane helix</keyword>
<accession>A0A255GFT5</accession>
<feature type="transmembrane region" description="Helical" evidence="8">
    <location>
        <begin position="205"/>
        <end position="227"/>
    </location>
</feature>
<dbReference type="GO" id="GO:0005886">
    <property type="term" value="C:plasma membrane"/>
    <property type="evidence" value="ECO:0007669"/>
    <property type="project" value="UniProtKB-SubCell"/>
</dbReference>
<feature type="transmembrane region" description="Helical" evidence="8">
    <location>
        <begin position="97"/>
        <end position="121"/>
    </location>
</feature>
<dbReference type="GO" id="GO:0015297">
    <property type="term" value="F:antiporter activity"/>
    <property type="evidence" value="ECO:0007669"/>
    <property type="project" value="UniProtKB-KW"/>
</dbReference>
<evidence type="ECO:0000313" key="10">
    <source>
        <dbReference type="EMBL" id="OYO14695.1"/>
    </source>
</evidence>
<evidence type="ECO:0000256" key="2">
    <source>
        <dbReference type="ARBA" id="ARBA00022448"/>
    </source>
</evidence>
<keyword evidence="4 8" id="KW-0812">Transmembrane</keyword>
<comment type="subcellular location">
    <subcellularLocation>
        <location evidence="1">Cell membrane</location>
        <topology evidence="1">Multi-pass membrane protein</topology>
    </subcellularLocation>
</comment>
<dbReference type="OrthoDB" id="9810860at2"/>
<evidence type="ECO:0000259" key="9">
    <source>
        <dbReference type="Pfam" id="PF00999"/>
    </source>
</evidence>
<keyword evidence="6" id="KW-0406">Ion transport</keyword>
<evidence type="ECO:0000256" key="6">
    <source>
        <dbReference type="ARBA" id="ARBA00023065"/>
    </source>
</evidence>
<evidence type="ECO:0000256" key="3">
    <source>
        <dbReference type="ARBA" id="ARBA00022449"/>
    </source>
</evidence>
<feature type="transmembrane region" description="Helical" evidence="8">
    <location>
        <begin position="6"/>
        <end position="24"/>
    </location>
</feature>
<feature type="transmembrane region" description="Helical" evidence="8">
    <location>
        <begin position="31"/>
        <end position="47"/>
    </location>
</feature>
<keyword evidence="2" id="KW-0813">Transport</keyword>
<evidence type="ECO:0000256" key="1">
    <source>
        <dbReference type="ARBA" id="ARBA00004651"/>
    </source>
</evidence>
<organism evidence="10 11">
    <name type="scientific">Enemella evansiae</name>
    <dbReference type="NCBI Taxonomy" id="2016499"/>
    <lineage>
        <taxon>Bacteria</taxon>
        <taxon>Bacillati</taxon>
        <taxon>Actinomycetota</taxon>
        <taxon>Actinomycetes</taxon>
        <taxon>Propionibacteriales</taxon>
        <taxon>Propionibacteriaceae</taxon>
        <taxon>Enemella</taxon>
    </lineage>
</organism>
<evidence type="ECO:0000256" key="4">
    <source>
        <dbReference type="ARBA" id="ARBA00022692"/>
    </source>
</evidence>
<dbReference type="InterPro" id="IPR006153">
    <property type="entry name" value="Cation/H_exchanger_TM"/>
</dbReference>
<keyword evidence="7 8" id="KW-0472">Membrane</keyword>
<dbReference type="EMBL" id="NMVO01000012">
    <property type="protein sequence ID" value="OYO14695.1"/>
    <property type="molecule type" value="Genomic_DNA"/>
</dbReference>
<dbReference type="GO" id="GO:1902600">
    <property type="term" value="P:proton transmembrane transport"/>
    <property type="evidence" value="ECO:0007669"/>
    <property type="project" value="InterPro"/>
</dbReference>
<feature type="transmembrane region" description="Helical" evidence="8">
    <location>
        <begin position="67"/>
        <end position="85"/>
    </location>
</feature>
<feature type="domain" description="Cation/H+ exchanger transmembrane" evidence="9">
    <location>
        <begin position="15"/>
        <end position="417"/>
    </location>
</feature>
<dbReference type="PANTHER" id="PTHR32507:SF8">
    <property type="entry name" value="CNH1P"/>
    <property type="match status" value="1"/>
</dbReference>